<feature type="repeat" description="PPR" evidence="3">
    <location>
        <begin position="149"/>
        <end position="183"/>
    </location>
</feature>
<feature type="repeat" description="PPR" evidence="3">
    <location>
        <begin position="430"/>
        <end position="464"/>
    </location>
</feature>
<keyword evidence="4" id="KW-1133">Transmembrane helix</keyword>
<keyword evidence="6" id="KW-1185">Reference proteome</keyword>
<dbReference type="Gene3D" id="1.25.40.10">
    <property type="entry name" value="Tetratricopeptide repeat domain"/>
    <property type="match status" value="6"/>
</dbReference>
<dbReference type="Proteomes" id="UP000245207">
    <property type="component" value="Unassembled WGS sequence"/>
</dbReference>
<dbReference type="PANTHER" id="PTHR47938:SF46">
    <property type="entry name" value="PENTACOTRIPEPTIDE-REPEAT REGION OF PRORP DOMAIN-CONTAINING PROTEIN"/>
    <property type="match status" value="1"/>
</dbReference>
<dbReference type="Pfam" id="PF01535">
    <property type="entry name" value="PPR"/>
    <property type="match status" value="2"/>
</dbReference>
<dbReference type="GO" id="GO:0003729">
    <property type="term" value="F:mRNA binding"/>
    <property type="evidence" value="ECO:0007669"/>
    <property type="project" value="TreeGrafter"/>
</dbReference>
<comment type="caution">
    <text evidence="5">The sequence shown here is derived from an EMBL/GenBank/DDBJ whole genome shotgun (WGS) entry which is preliminary data.</text>
</comment>
<dbReference type="PANTHER" id="PTHR47938">
    <property type="entry name" value="RESPIRATORY COMPLEX I CHAPERONE (CIA84), PUTATIVE (AFU_ORTHOLOGUE AFUA_2G06020)-RELATED"/>
    <property type="match status" value="1"/>
</dbReference>
<feature type="transmembrane region" description="Helical" evidence="4">
    <location>
        <begin position="714"/>
        <end position="733"/>
    </location>
</feature>
<dbReference type="AlphaFoldDB" id="A0A2U1NWE6"/>
<reference evidence="5 6" key="1">
    <citation type="journal article" date="2018" name="Mol. Plant">
        <title>The genome of Artemisia annua provides insight into the evolution of Asteraceae family and artemisinin biosynthesis.</title>
        <authorList>
            <person name="Shen Q."/>
            <person name="Zhang L."/>
            <person name="Liao Z."/>
            <person name="Wang S."/>
            <person name="Yan T."/>
            <person name="Shi P."/>
            <person name="Liu M."/>
            <person name="Fu X."/>
            <person name="Pan Q."/>
            <person name="Wang Y."/>
            <person name="Lv Z."/>
            <person name="Lu X."/>
            <person name="Zhang F."/>
            <person name="Jiang W."/>
            <person name="Ma Y."/>
            <person name="Chen M."/>
            <person name="Hao X."/>
            <person name="Li L."/>
            <person name="Tang Y."/>
            <person name="Lv G."/>
            <person name="Zhou Y."/>
            <person name="Sun X."/>
            <person name="Brodelius P.E."/>
            <person name="Rose J.K.C."/>
            <person name="Tang K."/>
        </authorList>
    </citation>
    <scope>NUCLEOTIDE SEQUENCE [LARGE SCALE GENOMIC DNA]</scope>
    <source>
        <strain evidence="6">cv. Huhao1</strain>
        <tissue evidence="5">Leaf</tissue>
    </source>
</reference>
<evidence type="ECO:0000256" key="1">
    <source>
        <dbReference type="ARBA" id="ARBA00007626"/>
    </source>
</evidence>
<feature type="repeat" description="PPR" evidence="3">
    <location>
        <begin position="220"/>
        <end position="254"/>
    </location>
</feature>
<accession>A0A2U1NWE6</accession>
<keyword evidence="4" id="KW-0812">Transmembrane</keyword>
<feature type="repeat" description="PPR" evidence="3">
    <location>
        <begin position="465"/>
        <end position="499"/>
    </location>
</feature>
<feature type="repeat" description="PPR" evidence="3">
    <location>
        <begin position="325"/>
        <end position="359"/>
    </location>
</feature>
<evidence type="ECO:0000256" key="3">
    <source>
        <dbReference type="PROSITE-ProRule" id="PRU00708"/>
    </source>
</evidence>
<keyword evidence="2" id="KW-0677">Repeat</keyword>
<evidence type="ECO:0000256" key="4">
    <source>
        <dbReference type="SAM" id="Phobius"/>
    </source>
</evidence>
<gene>
    <name evidence="5" type="ORF">CTI12_AA220360</name>
</gene>
<dbReference type="PROSITE" id="PS51375">
    <property type="entry name" value="PPR"/>
    <property type="match status" value="12"/>
</dbReference>
<dbReference type="InterPro" id="IPR002885">
    <property type="entry name" value="PPR_rpt"/>
</dbReference>
<dbReference type="FunFam" id="1.25.40.10:FF:000294">
    <property type="entry name" value="Pentatricopeptide repeat-containing protein At1g09900"/>
    <property type="match status" value="1"/>
</dbReference>
<comment type="similarity">
    <text evidence="1">Belongs to the PPR family. P subfamily.</text>
</comment>
<feature type="repeat" description="PPR" evidence="3">
    <location>
        <begin position="360"/>
        <end position="394"/>
    </location>
</feature>
<dbReference type="NCBIfam" id="TIGR00756">
    <property type="entry name" value="PPR"/>
    <property type="match status" value="11"/>
</dbReference>
<dbReference type="OrthoDB" id="185373at2759"/>
<dbReference type="SUPFAM" id="SSF81901">
    <property type="entry name" value="HCP-like"/>
    <property type="match status" value="1"/>
</dbReference>
<dbReference type="Pfam" id="PF12854">
    <property type="entry name" value="PPR_1"/>
    <property type="match status" value="2"/>
</dbReference>
<evidence type="ECO:0000313" key="5">
    <source>
        <dbReference type="EMBL" id="PWA77826.1"/>
    </source>
</evidence>
<dbReference type="Pfam" id="PF13041">
    <property type="entry name" value="PPR_2"/>
    <property type="match status" value="4"/>
</dbReference>
<evidence type="ECO:0000256" key="2">
    <source>
        <dbReference type="ARBA" id="ARBA00022737"/>
    </source>
</evidence>
<dbReference type="InterPro" id="IPR011990">
    <property type="entry name" value="TPR-like_helical_dom_sf"/>
</dbReference>
<protein>
    <submittedName>
        <fullName evidence="5">Tetratricopeptide-like helical domain-containing protein</fullName>
    </submittedName>
</protein>
<name>A0A2U1NWE6_ARTAN</name>
<feature type="repeat" description="PPR" evidence="3">
    <location>
        <begin position="255"/>
        <end position="289"/>
    </location>
</feature>
<feature type="repeat" description="PPR" evidence="3">
    <location>
        <begin position="395"/>
        <end position="429"/>
    </location>
</feature>
<keyword evidence="4" id="KW-0472">Membrane</keyword>
<feature type="repeat" description="PPR" evidence="3">
    <location>
        <begin position="290"/>
        <end position="324"/>
    </location>
</feature>
<feature type="repeat" description="PPR" evidence="3">
    <location>
        <begin position="78"/>
        <end position="112"/>
    </location>
</feature>
<feature type="repeat" description="PPR" evidence="3">
    <location>
        <begin position="184"/>
        <end position="219"/>
    </location>
</feature>
<feature type="repeat" description="PPR" evidence="3">
    <location>
        <begin position="113"/>
        <end position="148"/>
    </location>
</feature>
<dbReference type="EMBL" id="PKPP01002069">
    <property type="protein sequence ID" value="PWA77826.1"/>
    <property type="molecule type" value="Genomic_DNA"/>
</dbReference>
<evidence type="ECO:0000313" key="6">
    <source>
        <dbReference type="Proteomes" id="UP000245207"/>
    </source>
</evidence>
<organism evidence="5 6">
    <name type="scientific">Artemisia annua</name>
    <name type="common">Sweet wormwood</name>
    <dbReference type="NCBI Taxonomy" id="35608"/>
    <lineage>
        <taxon>Eukaryota</taxon>
        <taxon>Viridiplantae</taxon>
        <taxon>Streptophyta</taxon>
        <taxon>Embryophyta</taxon>
        <taxon>Tracheophyta</taxon>
        <taxon>Spermatophyta</taxon>
        <taxon>Magnoliopsida</taxon>
        <taxon>eudicotyledons</taxon>
        <taxon>Gunneridae</taxon>
        <taxon>Pentapetalae</taxon>
        <taxon>asterids</taxon>
        <taxon>campanulids</taxon>
        <taxon>Asterales</taxon>
        <taxon>Asteraceae</taxon>
        <taxon>Asteroideae</taxon>
        <taxon>Anthemideae</taxon>
        <taxon>Artemisiinae</taxon>
        <taxon>Artemisia</taxon>
    </lineage>
</organism>
<sequence length="738" mass="83323">MHYTPSLFKGLGRCNTPKNGLQRKKMSLNLFDQMSQRQSFPSVIKFNQLLLGVVTKMKHFSHSLDLFKRMCALRVPVDDYTMNIAINCCCHLSCTNEGFAVFGFFLKRGIRPDAWTFSTLLNGLVREDRILEAEIFFKKLIKDKICEPNVVMYSTMIKGLCKIGNNVIAIQLLRLMVERGCKPNVVTYSNIIDSLCKDKMIDDAFKLFKEMVFQKGISPNVITYNSLIDGLCKLRRREEASKMLKEMLDGGISPDVQTFSILVDAFCKDGKVKEAEDFINIMLQRGIVPNTVTYNSLIDGYCLRGEMTKAKTTFDSLVLRGLVPDIFTCNSLLNGYCKSSKIDEAMYMFHEIAKKGLEPDVVTYSTMIQGLFAVRRCSDARKLFDEMLAKCQLPNECTYQILIEGLCYNHQVEEALSMFQSSGDSKLKANIIVYNILIDGARKCGKLDIAKVLFQDLTHRGLQPNVRTYTVMINVFCEQGQLSDAKQLFLKMTESGCLPDNVAYRNLLQGYLRNKHYYDVGMLLHEMDGRQYTLDVSTLSLLLDRIASGSLDATLLEVIEIQEALDKQKGEHGKEKNVATVNFVFCILYFGTAGLQILGWTIFVIQEKAGLQNLGWTAGLQNLGWTGTKLIGLDCYIPIPRPINPTDTRARPTTNPKLDYSNLPVHTALQSARDLLSRSPNCFCFWESLAVDFCRKAAVYKPNENVSAPATSHLFSGSIVFSCFFSGLFFLTMTRIQN</sequence>
<proteinExistence type="inferred from homology"/>